<dbReference type="Proteomes" id="UP000276133">
    <property type="component" value="Unassembled WGS sequence"/>
</dbReference>
<proteinExistence type="predicted"/>
<reference evidence="1 2" key="1">
    <citation type="journal article" date="2018" name="Sci. Rep.">
        <title>Genomic signatures of local adaptation to the degree of environmental predictability in rotifers.</title>
        <authorList>
            <person name="Franch-Gras L."/>
            <person name="Hahn C."/>
            <person name="Garcia-Roger E.M."/>
            <person name="Carmona M.J."/>
            <person name="Serra M."/>
            <person name="Gomez A."/>
        </authorList>
    </citation>
    <scope>NUCLEOTIDE SEQUENCE [LARGE SCALE GENOMIC DNA]</scope>
    <source>
        <strain evidence="1">HYR1</strain>
    </source>
</reference>
<sequence length="105" mass="12703">MIHYPDTDLFLEKKNLVYTLYYVQIKIERPRFVIALSYITKNLFKYFKKKVKNRSICFIPQNDLLKREIPHFTSLSATLNSFKHCVTNEITYLSPKILYFKRCQE</sequence>
<gene>
    <name evidence="1" type="ORF">BpHYR1_020746</name>
</gene>
<organism evidence="1 2">
    <name type="scientific">Brachionus plicatilis</name>
    <name type="common">Marine rotifer</name>
    <name type="synonym">Brachionus muelleri</name>
    <dbReference type="NCBI Taxonomy" id="10195"/>
    <lineage>
        <taxon>Eukaryota</taxon>
        <taxon>Metazoa</taxon>
        <taxon>Spiralia</taxon>
        <taxon>Gnathifera</taxon>
        <taxon>Rotifera</taxon>
        <taxon>Eurotatoria</taxon>
        <taxon>Monogononta</taxon>
        <taxon>Pseudotrocha</taxon>
        <taxon>Ploima</taxon>
        <taxon>Brachionidae</taxon>
        <taxon>Brachionus</taxon>
    </lineage>
</organism>
<evidence type="ECO:0000313" key="1">
    <source>
        <dbReference type="EMBL" id="RNA09239.1"/>
    </source>
</evidence>
<protein>
    <submittedName>
        <fullName evidence="1">Uncharacterized protein</fullName>
    </submittedName>
</protein>
<name>A0A3M7QD85_BRAPC</name>
<comment type="caution">
    <text evidence="1">The sequence shown here is derived from an EMBL/GenBank/DDBJ whole genome shotgun (WGS) entry which is preliminary data.</text>
</comment>
<dbReference type="AlphaFoldDB" id="A0A3M7QD85"/>
<accession>A0A3M7QD85</accession>
<evidence type="ECO:0000313" key="2">
    <source>
        <dbReference type="Proteomes" id="UP000276133"/>
    </source>
</evidence>
<keyword evidence="2" id="KW-1185">Reference proteome</keyword>
<dbReference type="EMBL" id="REGN01006509">
    <property type="protein sequence ID" value="RNA09239.1"/>
    <property type="molecule type" value="Genomic_DNA"/>
</dbReference>